<protein>
    <submittedName>
        <fullName evidence="3">Uncharacterized protein</fullName>
    </submittedName>
</protein>
<name>A0A9P7B8A0_RHOMI</name>
<dbReference type="EMBL" id="PUHQ01000019">
    <property type="protein sequence ID" value="KAG0663528.1"/>
    <property type="molecule type" value="Genomic_DNA"/>
</dbReference>
<feature type="compositionally biased region" description="Pro residues" evidence="2">
    <location>
        <begin position="198"/>
        <end position="210"/>
    </location>
</feature>
<evidence type="ECO:0000313" key="3">
    <source>
        <dbReference type="EMBL" id="KAG0663528.1"/>
    </source>
</evidence>
<feature type="coiled-coil region" evidence="1">
    <location>
        <begin position="72"/>
        <end position="106"/>
    </location>
</feature>
<feature type="compositionally biased region" description="Pro residues" evidence="2">
    <location>
        <begin position="218"/>
        <end position="234"/>
    </location>
</feature>
<dbReference type="OrthoDB" id="2537633at2759"/>
<keyword evidence="4" id="KW-1185">Reference proteome</keyword>
<evidence type="ECO:0000256" key="1">
    <source>
        <dbReference type="SAM" id="Coils"/>
    </source>
</evidence>
<feature type="compositionally biased region" description="Acidic residues" evidence="2">
    <location>
        <begin position="124"/>
        <end position="140"/>
    </location>
</feature>
<evidence type="ECO:0000256" key="2">
    <source>
        <dbReference type="SAM" id="MobiDB-lite"/>
    </source>
</evidence>
<dbReference type="AlphaFoldDB" id="A0A9P7B8A0"/>
<keyword evidence="1" id="KW-0175">Coiled coil</keyword>
<dbReference type="Proteomes" id="UP000777482">
    <property type="component" value="Unassembled WGS sequence"/>
</dbReference>
<accession>A0A9P7B8A0</accession>
<feature type="region of interest" description="Disordered" evidence="2">
    <location>
        <begin position="124"/>
        <end position="268"/>
    </location>
</feature>
<sequence>MAHPAVGGKGLPPVVSAPVYIPSSPAASSVVSGYAPPSHLASSYHATTAGPPPDLTTRIQLKLRYLRLQSKYNRSIEARKDLEIELAEKEATQQRLQDEVDLIIDQIYDSDYAHLLPKRDSLFSDDDEEEEEDGSADEEPAQVKAEEDGGAASEGKDRKGKRKMEERDLDELEAERRTQLEARYGIDGTRRNVSRVATPPPAPTPAPPQQAPAAAAPLIPPSQPPTAAAPPYPTQPASGGSIPSTAAEAPAPPAAPKRLKFKFGGGGA</sequence>
<reference evidence="3 4" key="1">
    <citation type="submission" date="2020-11" db="EMBL/GenBank/DDBJ databases">
        <title>Kefir isolates.</title>
        <authorList>
            <person name="Marcisauskas S."/>
            <person name="Kim Y."/>
            <person name="Blasche S."/>
        </authorList>
    </citation>
    <scope>NUCLEOTIDE SEQUENCE [LARGE SCALE GENOMIC DNA]</scope>
    <source>
        <strain evidence="3 4">KR</strain>
    </source>
</reference>
<evidence type="ECO:0000313" key="4">
    <source>
        <dbReference type="Proteomes" id="UP000777482"/>
    </source>
</evidence>
<comment type="caution">
    <text evidence="3">The sequence shown here is derived from an EMBL/GenBank/DDBJ whole genome shotgun (WGS) entry which is preliminary data.</text>
</comment>
<organism evidence="3 4">
    <name type="scientific">Rhodotorula mucilaginosa</name>
    <name type="common">Yeast</name>
    <name type="synonym">Rhodotorula rubra</name>
    <dbReference type="NCBI Taxonomy" id="5537"/>
    <lineage>
        <taxon>Eukaryota</taxon>
        <taxon>Fungi</taxon>
        <taxon>Dikarya</taxon>
        <taxon>Basidiomycota</taxon>
        <taxon>Pucciniomycotina</taxon>
        <taxon>Microbotryomycetes</taxon>
        <taxon>Sporidiobolales</taxon>
        <taxon>Sporidiobolaceae</taxon>
        <taxon>Rhodotorula</taxon>
    </lineage>
</organism>
<proteinExistence type="predicted"/>
<gene>
    <name evidence="3" type="ORF">C6P46_002424</name>
</gene>